<evidence type="ECO:0000256" key="8">
    <source>
        <dbReference type="ARBA" id="ARBA00023242"/>
    </source>
</evidence>
<dbReference type="SMART" id="SM00526">
    <property type="entry name" value="H15"/>
    <property type="match status" value="1"/>
</dbReference>
<evidence type="ECO:0000259" key="12">
    <source>
        <dbReference type="PROSITE" id="PS51504"/>
    </source>
</evidence>
<dbReference type="PANTHER" id="PTHR46267">
    <property type="entry name" value="SINGLE MYB HISTONE 4"/>
    <property type="match status" value="1"/>
</dbReference>
<dbReference type="InterPro" id="IPR005818">
    <property type="entry name" value="Histone_H1/H5_H15"/>
</dbReference>
<gene>
    <name evidence="13" type="ORF">E3N88_30960</name>
</gene>
<comment type="subcellular location">
    <subcellularLocation>
        <location evidence="1">Chromosome</location>
    </subcellularLocation>
    <subcellularLocation>
        <location evidence="2">Nucleus</location>
        <location evidence="2">Nucleolus</location>
    </subcellularLocation>
</comment>
<reference evidence="13 14" key="1">
    <citation type="submission" date="2019-05" db="EMBL/GenBank/DDBJ databases">
        <title>Mikania micrantha, genome provides insights into the molecular mechanism of rapid growth.</title>
        <authorList>
            <person name="Liu B."/>
        </authorList>
    </citation>
    <scope>NUCLEOTIDE SEQUENCE [LARGE SCALE GENOMIC DNA]</scope>
    <source>
        <strain evidence="13">NLD-2019</strain>
        <tissue evidence="13">Leaf</tissue>
    </source>
</reference>
<comment type="caution">
    <text evidence="13">The sequence shown here is derived from an EMBL/GenBank/DDBJ whole genome shotgun (WGS) entry which is preliminary data.</text>
</comment>
<dbReference type="OrthoDB" id="608866at2759"/>
<evidence type="ECO:0000313" key="13">
    <source>
        <dbReference type="EMBL" id="KAD3641736.1"/>
    </source>
</evidence>
<dbReference type="InterPro" id="IPR036388">
    <property type="entry name" value="WH-like_DNA-bd_sf"/>
</dbReference>
<name>A0A5N6MNY5_9ASTR</name>
<keyword evidence="4" id="KW-0805">Transcription regulation</keyword>
<dbReference type="GO" id="GO:0005730">
    <property type="term" value="C:nucleolus"/>
    <property type="evidence" value="ECO:0007669"/>
    <property type="project" value="UniProtKB-SubCell"/>
</dbReference>
<keyword evidence="5" id="KW-0175">Coiled coil</keyword>
<dbReference type="PANTHER" id="PTHR46267:SF3">
    <property type="entry name" value="TELOMERE REPEAT-BINDING FACTOR 4-RELATED"/>
    <property type="match status" value="1"/>
</dbReference>
<dbReference type="PROSITE" id="PS51294">
    <property type="entry name" value="HTH_MYB"/>
    <property type="match status" value="1"/>
</dbReference>
<dbReference type="SMART" id="SM00717">
    <property type="entry name" value="SANT"/>
    <property type="match status" value="1"/>
</dbReference>
<dbReference type="GO" id="GO:0000786">
    <property type="term" value="C:nucleosome"/>
    <property type="evidence" value="ECO:0007669"/>
    <property type="project" value="InterPro"/>
</dbReference>
<feature type="domain" description="Myb-like" evidence="10">
    <location>
        <begin position="1"/>
        <end position="57"/>
    </location>
</feature>
<dbReference type="SUPFAM" id="SSF46689">
    <property type="entry name" value="Homeodomain-like"/>
    <property type="match status" value="1"/>
</dbReference>
<keyword evidence="14" id="KW-1185">Reference proteome</keyword>
<dbReference type="InterPro" id="IPR044597">
    <property type="entry name" value="SMH1-6"/>
</dbReference>
<dbReference type="InterPro" id="IPR017930">
    <property type="entry name" value="Myb_dom"/>
</dbReference>
<dbReference type="PROSITE" id="PS51504">
    <property type="entry name" value="H15"/>
    <property type="match status" value="1"/>
</dbReference>
<dbReference type="GO" id="GO:0006334">
    <property type="term" value="P:nucleosome assembly"/>
    <property type="evidence" value="ECO:0007669"/>
    <property type="project" value="InterPro"/>
</dbReference>
<evidence type="ECO:0000256" key="5">
    <source>
        <dbReference type="ARBA" id="ARBA00023054"/>
    </source>
</evidence>
<keyword evidence="3" id="KW-0158">Chromosome</keyword>
<feature type="domain" description="HTH myb-type" evidence="11">
    <location>
        <begin position="1"/>
        <end position="61"/>
    </location>
</feature>
<evidence type="ECO:0000256" key="3">
    <source>
        <dbReference type="ARBA" id="ARBA00022454"/>
    </source>
</evidence>
<evidence type="ECO:0000313" key="14">
    <source>
        <dbReference type="Proteomes" id="UP000326396"/>
    </source>
</evidence>
<keyword evidence="6" id="KW-0238">DNA-binding</keyword>
<dbReference type="GO" id="GO:0003691">
    <property type="term" value="F:double-stranded telomeric DNA binding"/>
    <property type="evidence" value="ECO:0007669"/>
    <property type="project" value="InterPro"/>
</dbReference>
<evidence type="ECO:0000256" key="1">
    <source>
        <dbReference type="ARBA" id="ARBA00004286"/>
    </source>
</evidence>
<dbReference type="Pfam" id="PF00249">
    <property type="entry name" value="Myb_DNA-binding"/>
    <property type="match status" value="1"/>
</dbReference>
<dbReference type="SUPFAM" id="SSF46785">
    <property type="entry name" value="Winged helix' DNA-binding domain"/>
    <property type="match status" value="1"/>
</dbReference>
<evidence type="ECO:0000256" key="7">
    <source>
        <dbReference type="ARBA" id="ARBA00023163"/>
    </source>
</evidence>
<accession>A0A5N6MNY5</accession>
<protein>
    <recommendedName>
        <fullName evidence="9">MYB transcription factor</fullName>
    </recommendedName>
</protein>
<evidence type="ECO:0000256" key="9">
    <source>
        <dbReference type="ARBA" id="ARBA00032813"/>
    </source>
</evidence>
<proteinExistence type="predicted"/>
<dbReference type="InterPro" id="IPR009057">
    <property type="entry name" value="Homeodomain-like_sf"/>
</dbReference>
<dbReference type="Pfam" id="PF00538">
    <property type="entry name" value="Linker_histone"/>
    <property type="match status" value="1"/>
</dbReference>
<dbReference type="PROSITE" id="PS50090">
    <property type="entry name" value="MYB_LIKE"/>
    <property type="match status" value="1"/>
</dbReference>
<dbReference type="Gene3D" id="1.10.10.60">
    <property type="entry name" value="Homeodomain-like"/>
    <property type="match status" value="1"/>
</dbReference>
<feature type="domain" description="H15" evidence="12">
    <location>
        <begin position="96"/>
        <end position="164"/>
    </location>
</feature>
<keyword evidence="7" id="KW-0804">Transcription</keyword>
<dbReference type="EMBL" id="SZYD01000015">
    <property type="protein sequence ID" value="KAD3641736.1"/>
    <property type="molecule type" value="Genomic_DNA"/>
</dbReference>
<evidence type="ECO:0000256" key="2">
    <source>
        <dbReference type="ARBA" id="ARBA00004604"/>
    </source>
</evidence>
<dbReference type="Proteomes" id="UP000326396">
    <property type="component" value="Linkage Group LG5"/>
</dbReference>
<evidence type="ECO:0000259" key="10">
    <source>
        <dbReference type="PROSITE" id="PS50090"/>
    </source>
</evidence>
<evidence type="ECO:0000259" key="11">
    <source>
        <dbReference type="PROSITE" id="PS51294"/>
    </source>
</evidence>
<dbReference type="InterPro" id="IPR036390">
    <property type="entry name" value="WH_DNA-bd_sf"/>
</dbReference>
<dbReference type="Gene3D" id="1.10.10.10">
    <property type="entry name" value="Winged helix-like DNA-binding domain superfamily/Winged helix DNA-binding domain"/>
    <property type="match status" value="1"/>
</dbReference>
<organism evidence="13 14">
    <name type="scientific">Mikania micrantha</name>
    <name type="common">bitter vine</name>
    <dbReference type="NCBI Taxonomy" id="192012"/>
    <lineage>
        <taxon>Eukaryota</taxon>
        <taxon>Viridiplantae</taxon>
        <taxon>Streptophyta</taxon>
        <taxon>Embryophyta</taxon>
        <taxon>Tracheophyta</taxon>
        <taxon>Spermatophyta</taxon>
        <taxon>Magnoliopsida</taxon>
        <taxon>eudicotyledons</taxon>
        <taxon>Gunneridae</taxon>
        <taxon>Pentapetalae</taxon>
        <taxon>asterids</taxon>
        <taxon>campanulids</taxon>
        <taxon>Asterales</taxon>
        <taxon>Asteraceae</taxon>
        <taxon>Asteroideae</taxon>
        <taxon>Heliantheae alliance</taxon>
        <taxon>Eupatorieae</taxon>
        <taxon>Mikania</taxon>
    </lineage>
</organism>
<evidence type="ECO:0000256" key="6">
    <source>
        <dbReference type="ARBA" id="ARBA00023125"/>
    </source>
</evidence>
<dbReference type="InterPro" id="IPR001005">
    <property type="entry name" value="SANT/Myb"/>
</dbReference>
<sequence>MARPKQKWTSEEEEALSTGVEKYGLGRWKTILSDPQFASSLVNRSNVDLKDKWRNLSGSDYGSGSRGNVKTPWMQMINNLLLTSPEPSRSSVEKRRAPPYKTMIYETLSSIDDPHGTDVNTMVKFLEPKYQLPKNFRRLLTAKLRKLVLNGDLEKVDRRYKVKSTSSGSQQEDVDNFNEELVEPEKRYEEQVGPQNICEEQEEPIPTETLEDAANVAAFHLAVAASLEERLIKTSADKDKLAELLQESMAMLMLAQDLYQQCK</sequence>
<dbReference type="AlphaFoldDB" id="A0A5N6MNY5"/>
<dbReference type="FunFam" id="1.10.10.60:FF:000168">
    <property type="entry name" value="Telomere repeat-binding factor 1"/>
    <property type="match status" value="1"/>
</dbReference>
<dbReference type="CDD" id="cd11660">
    <property type="entry name" value="SANT_TRF"/>
    <property type="match status" value="1"/>
</dbReference>
<evidence type="ECO:0000256" key="4">
    <source>
        <dbReference type="ARBA" id="ARBA00023015"/>
    </source>
</evidence>
<keyword evidence="8" id="KW-0539">Nucleus</keyword>